<dbReference type="FunFam" id="3.60.20.10:FF:000008">
    <property type="entry name" value="Proteasome subunit beta type-4"/>
    <property type="match status" value="1"/>
</dbReference>
<dbReference type="GO" id="GO:0010498">
    <property type="term" value="P:proteasomal protein catabolic process"/>
    <property type="evidence" value="ECO:0007669"/>
    <property type="project" value="InterPro"/>
</dbReference>
<feature type="region of interest" description="Disordered" evidence="6">
    <location>
        <begin position="520"/>
        <end position="595"/>
    </location>
</feature>
<reference evidence="7 8" key="1">
    <citation type="submission" date="2017-03" db="EMBL/GenBank/DDBJ databases">
        <title>Genomes of endolithic fungi from Antarctica.</title>
        <authorList>
            <person name="Coleine C."/>
            <person name="Masonjones S."/>
            <person name="Stajich J.E."/>
        </authorList>
    </citation>
    <scope>NUCLEOTIDE SEQUENCE [LARGE SCALE GENOMIC DNA]</scope>
    <source>
        <strain evidence="7 8">CCFEE 5311</strain>
    </source>
</reference>
<feature type="region of interest" description="Disordered" evidence="6">
    <location>
        <begin position="667"/>
        <end position="704"/>
    </location>
</feature>
<evidence type="ECO:0000313" key="8">
    <source>
        <dbReference type="Proteomes" id="UP000310066"/>
    </source>
</evidence>
<dbReference type="PROSITE" id="PS51476">
    <property type="entry name" value="PROTEASOME_BETA_2"/>
    <property type="match status" value="1"/>
</dbReference>
<dbReference type="InterPro" id="IPR029055">
    <property type="entry name" value="Ntn_hydrolases_N"/>
</dbReference>
<dbReference type="PANTHER" id="PTHR37287:SF1">
    <property type="entry name" value="INO EIGHTY SUBUNIT 1"/>
    <property type="match status" value="1"/>
</dbReference>
<dbReference type="OrthoDB" id="268428at2759"/>
<sequence>MSFLHNILSAEPVPEPVPAPALLPQPSPLPSNAEPVTSFDVMPPPRSQPKHDEPAPDTPKEAGQDDPFPTSATSATRRNPSGSVSSVYSGNKMKHLKKEDGIPLWRKDIQYDFLHLVFYDPTRCFTKYSDGSKGWTFAESYIDAMAKSSKCSKILREKLLQDTEGAISMAMVCLLVNVGRMNTTLNFFPEMRAQLRTYHSIPALQAHQDPNAYKQLQDAPRLKSILKGATEDDPQPSTMEEVRARQRPRTNPVNLVFVMSQYAPKISETHFNPPRDFFDLVMRGSLSSASRARAFLWLIWWYLESDFGYEDSQANPFGKGQLDESDEGTDFLPLKVPSLESLTEEQAALENVDTEEEERFGEVKRKERIAILASEPSPAMTALKRARKEKGLFSARDGGRGSDDESVEAGWPGHAASASASGRPAGVYPDNGSDHTRSPTPPVSRGFQAVNILPPAGDMRINNVLNDDTPEEPQAAPSGSGRKGPGRGNWRRKNKQETVPLAVRGAVPSHHVPLLPNTGQLNFINDAPQHAPLQPATPGSSSTYRPYNTALIPPPSHLSPHQQPLSFQPPATTRDHIPTPSYQSQKRNRGVTQHQSALITHRRQQIDYVLLNRLRRVHARAREAREAEGAVLRAWKRVRSLPADYDSEEEIIKARRRVGEQQGLVVQRAEKDGAGGGGGGGEDWRPPTGKGGKEGAAASGGHDATTTEELVGGEAHLVGSPRVLFAGIGTMRSGDPRDIGEEPQSLAQSLRRAFRRLERWQESHLPGQGMIRRREMERMRRGIGVEGYYAPAEMLPRGGAQVGAGQWEDGRGVQQEPYGGGREGRGRLGSRNGNGSARKRREQRAVSGLQATRTDGQRDEGSDDDQGGGELDEEEREMLGEVDADEEEEEDEEMEVLLGITCKDCTIIVASKAAMRGASILKVNDDKTRRLNKNTLMAFVGEPGDTVQFAEYIQANIQLYSMRNSSDLSPREVSSFVRSELAKSLRSRSPYTVNLLLGGYNPILSRPELYWIDYLASCAPVPYAAHGYAQYYCLSILDKHHHAGISFEEGMGILRMCTDELKRRLPVDFKGVLVKVVDKDGIRVEDYVDEKPVYAP</sequence>
<feature type="region of interest" description="Disordered" evidence="6">
    <location>
        <begin position="800"/>
        <end position="891"/>
    </location>
</feature>
<evidence type="ECO:0000256" key="5">
    <source>
        <dbReference type="ARBA" id="ARBA00026071"/>
    </source>
</evidence>
<comment type="caution">
    <text evidence="7">The sequence shown here is derived from an EMBL/GenBank/DDBJ whole genome shotgun (WGS) entry which is preliminary data.</text>
</comment>
<evidence type="ECO:0000256" key="2">
    <source>
        <dbReference type="ARBA" id="ARBA00022490"/>
    </source>
</evidence>
<dbReference type="PANTHER" id="PTHR37287">
    <property type="entry name" value="INO EIGHTY SUBUNIT 1"/>
    <property type="match status" value="1"/>
</dbReference>
<dbReference type="InterPro" id="IPR035206">
    <property type="entry name" value="Proteasome_beta2"/>
</dbReference>
<protein>
    <recommendedName>
        <fullName evidence="9">Proteasome subunit beta type-4</fullName>
    </recommendedName>
</protein>
<feature type="compositionally biased region" description="Polar residues" evidence="6">
    <location>
        <begin position="70"/>
        <end position="89"/>
    </location>
</feature>
<evidence type="ECO:0000256" key="4">
    <source>
        <dbReference type="ARBA" id="ARBA00023242"/>
    </source>
</evidence>
<evidence type="ECO:0000313" key="7">
    <source>
        <dbReference type="EMBL" id="TKA39609.1"/>
    </source>
</evidence>
<dbReference type="Proteomes" id="UP000310066">
    <property type="component" value="Unassembled WGS sequence"/>
</dbReference>
<organism evidence="7 8">
    <name type="scientific">Friedmanniomyces endolithicus</name>
    <dbReference type="NCBI Taxonomy" id="329885"/>
    <lineage>
        <taxon>Eukaryota</taxon>
        <taxon>Fungi</taxon>
        <taxon>Dikarya</taxon>
        <taxon>Ascomycota</taxon>
        <taxon>Pezizomycotina</taxon>
        <taxon>Dothideomycetes</taxon>
        <taxon>Dothideomycetidae</taxon>
        <taxon>Mycosphaerellales</taxon>
        <taxon>Teratosphaeriaceae</taxon>
        <taxon>Friedmanniomyces</taxon>
    </lineage>
</organism>
<accession>A0A4V5N9C7</accession>
<feature type="compositionally biased region" description="Acidic residues" evidence="6">
    <location>
        <begin position="861"/>
        <end position="891"/>
    </location>
</feature>
<gene>
    <name evidence="7" type="ORF">B0A54_10165</name>
</gene>
<dbReference type="Gene3D" id="3.60.20.10">
    <property type="entry name" value="Glutamine Phosphoribosylpyrophosphate, subunit 1, domain 1"/>
    <property type="match status" value="1"/>
</dbReference>
<dbReference type="Pfam" id="PF00227">
    <property type="entry name" value="Proteasome"/>
    <property type="match status" value="1"/>
</dbReference>
<dbReference type="CDD" id="cd03758">
    <property type="entry name" value="proteasome_beta_type_2"/>
    <property type="match status" value="1"/>
</dbReference>
<feature type="region of interest" description="Disordered" evidence="6">
    <location>
        <begin position="1"/>
        <end position="90"/>
    </location>
</feature>
<feature type="compositionally biased region" description="Pro residues" evidence="6">
    <location>
        <begin position="13"/>
        <end position="29"/>
    </location>
</feature>
<dbReference type="STRING" id="329885.A0A4V5N9C7"/>
<dbReference type="InterPro" id="IPR001353">
    <property type="entry name" value="Proteasome_sua/b"/>
</dbReference>
<keyword evidence="4" id="KW-0539">Nucleus</keyword>
<name>A0A4V5N9C7_9PEZI</name>
<feature type="region of interest" description="Disordered" evidence="6">
    <location>
        <begin position="392"/>
        <end position="493"/>
    </location>
</feature>
<dbReference type="AlphaFoldDB" id="A0A4V5N9C7"/>
<dbReference type="InterPro" id="IPR038014">
    <property type="entry name" value="Ies1"/>
</dbReference>
<comment type="subunit">
    <text evidence="5">The 26S proteasome consists of a 20S proteasome core and two 19S regulatory subunits. The 20S proteasome core is composed of 28 subunits that are arranged in four stacked rings, resulting in a barrel-shaped structure. The two end rings are each formed by seven alpha subunits, and the two central rings are each formed by seven beta subunits. The catalytic chamber with the active sites is on the inside of the barrel.</text>
</comment>
<dbReference type="GO" id="GO:0031011">
    <property type="term" value="C:Ino80 complex"/>
    <property type="evidence" value="ECO:0007669"/>
    <property type="project" value="InterPro"/>
</dbReference>
<evidence type="ECO:0008006" key="9">
    <source>
        <dbReference type="Google" id="ProtNLM"/>
    </source>
</evidence>
<feature type="compositionally biased region" description="Polar residues" evidence="6">
    <location>
        <begin position="580"/>
        <end position="595"/>
    </location>
</feature>
<feature type="compositionally biased region" description="Basic and acidic residues" evidence="6">
    <location>
        <begin position="49"/>
        <end position="63"/>
    </location>
</feature>
<proteinExistence type="predicted"/>
<comment type="subcellular location">
    <subcellularLocation>
        <location evidence="1">Nucleus</location>
    </subcellularLocation>
</comment>
<dbReference type="InterPro" id="IPR023333">
    <property type="entry name" value="Proteasome_suB-type"/>
</dbReference>
<keyword evidence="3" id="KW-0647">Proteasome</keyword>
<dbReference type="SUPFAM" id="SSF56235">
    <property type="entry name" value="N-terminal nucleophile aminohydrolases (Ntn hydrolases)"/>
    <property type="match status" value="1"/>
</dbReference>
<dbReference type="EMBL" id="NAJP01000038">
    <property type="protein sequence ID" value="TKA39609.1"/>
    <property type="molecule type" value="Genomic_DNA"/>
</dbReference>
<feature type="compositionally biased region" description="Low complexity" evidence="6">
    <location>
        <begin position="409"/>
        <end position="426"/>
    </location>
</feature>
<dbReference type="GO" id="GO:0019774">
    <property type="term" value="C:proteasome core complex, beta-subunit complex"/>
    <property type="evidence" value="ECO:0007669"/>
    <property type="project" value="UniProtKB-ARBA"/>
</dbReference>
<keyword evidence="2" id="KW-0963">Cytoplasm</keyword>
<feature type="compositionally biased region" description="Polar residues" evidence="6">
    <location>
        <begin position="537"/>
        <end position="546"/>
    </location>
</feature>
<evidence type="ECO:0000256" key="3">
    <source>
        <dbReference type="ARBA" id="ARBA00022942"/>
    </source>
</evidence>
<evidence type="ECO:0000256" key="1">
    <source>
        <dbReference type="ARBA" id="ARBA00004123"/>
    </source>
</evidence>
<evidence type="ECO:0000256" key="6">
    <source>
        <dbReference type="SAM" id="MobiDB-lite"/>
    </source>
</evidence>